<dbReference type="Proteomes" id="UP000646827">
    <property type="component" value="Unassembled WGS sequence"/>
</dbReference>
<organism evidence="2 3">
    <name type="scientific">Circinella minor</name>
    <dbReference type="NCBI Taxonomy" id="1195481"/>
    <lineage>
        <taxon>Eukaryota</taxon>
        <taxon>Fungi</taxon>
        <taxon>Fungi incertae sedis</taxon>
        <taxon>Mucoromycota</taxon>
        <taxon>Mucoromycotina</taxon>
        <taxon>Mucoromycetes</taxon>
        <taxon>Mucorales</taxon>
        <taxon>Lichtheimiaceae</taxon>
        <taxon>Circinella</taxon>
    </lineage>
</organism>
<proteinExistence type="predicted"/>
<keyword evidence="3" id="KW-1185">Reference proteome</keyword>
<dbReference type="AlphaFoldDB" id="A0A8H7R795"/>
<comment type="caution">
    <text evidence="2">The sequence shown here is derived from an EMBL/GenBank/DDBJ whole genome shotgun (WGS) entry which is preliminary data.</text>
</comment>
<accession>A0A8H7R795</accession>
<evidence type="ECO:0000256" key="1">
    <source>
        <dbReference type="SAM" id="MobiDB-lite"/>
    </source>
</evidence>
<evidence type="ECO:0000313" key="3">
    <source>
        <dbReference type="Proteomes" id="UP000646827"/>
    </source>
</evidence>
<protein>
    <submittedName>
        <fullName evidence="2">Uncharacterized protein</fullName>
    </submittedName>
</protein>
<gene>
    <name evidence="2" type="ORF">INT45_007404</name>
</gene>
<dbReference type="OrthoDB" id="2443848at2759"/>
<sequence>MSNEHSTTISEEENFYSGYQELSTFALETQNPTLEGFALKYKYEFYLLQENDLAKNMLIAPVANKATRDIIDSEKDDVESVSSSEEARTESDVSFESVELSPSSKY</sequence>
<feature type="region of interest" description="Disordered" evidence="1">
    <location>
        <begin position="74"/>
        <end position="106"/>
    </location>
</feature>
<reference evidence="2 3" key="1">
    <citation type="submission" date="2020-12" db="EMBL/GenBank/DDBJ databases">
        <title>Metabolic potential, ecology and presence of endohyphal bacteria is reflected in genomic diversity of Mucoromycotina.</title>
        <authorList>
            <person name="Muszewska A."/>
            <person name="Okrasinska A."/>
            <person name="Steczkiewicz K."/>
            <person name="Drgas O."/>
            <person name="Orlowska M."/>
            <person name="Perlinska-Lenart U."/>
            <person name="Aleksandrzak-Piekarczyk T."/>
            <person name="Szatraj K."/>
            <person name="Zielenkiewicz U."/>
            <person name="Pilsyk S."/>
            <person name="Malc E."/>
            <person name="Mieczkowski P."/>
            <person name="Kruszewska J.S."/>
            <person name="Biernat P."/>
            <person name="Pawlowska J."/>
        </authorList>
    </citation>
    <scope>NUCLEOTIDE SEQUENCE [LARGE SCALE GENOMIC DNA]</scope>
    <source>
        <strain evidence="2 3">CBS 142.35</strain>
    </source>
</reference>
<name>A0A8H7R795_9FUNG</name>
<dbReference type="EMBL" id="JAEPRB010001372">
    <property type="protein sequence ID" value="KAG2204945.1"/>
    <property type="molecule type" value="Genomic_DNA"/>
</dbReference>
<evidence type="ECO:0000313" key="2">
    <source>
        <dbReference type="EMBL" id="KAG2204945.1"/>
    </source>
</evidence>